<name>A0A0W0TQF8_LEGER</name>
<keyword evidence="2" id="KW-1185">Reference proteome</keyword>
<proteinExistence type="predicted"/>
<dbReference type="AlphaFoldDB" id="A0A0W0TQF8"/>
<dbReference type="PIRSF" id="PIRSF021898">
    <property type="entry name" value="UCP021898"/>
    <property type="match status" value="1"/>
</dbReference>
<sequence length="286" mass="32228">MISAELDFIDIHYHANPDLYERKVDALTAGRIYQSLRGAVVLTSHLGATSIEATLAQKQGLPVWPSLILNHISGGIHYRAVLQALAQYQPSLPGKMIVHFPTITGRHYRSRLARELTHPRLNAATQQGETLFNDQSHLRPEVIDVIKMATDYPIVLSTGHASKEEVYALIDACIQHHVPALLLNQPANPLTHLQAPELANLSHLTWLWIEQTLLTYLLYYQDKEDFADVVQTLPRVIYSSDLGQSSQIDIHTWHEYTNTLFHELALPASRQTALRKTNPLHLLGII</sequence>
<evidence type="ECO:0000313" key="1">
    <source>
        <dbReference type="EMBL" id="KTC97737.1"/>
    </source>
</evidence>
<dbReference type="Pfam" id="PF19799">
    <property type="entry name" value="DUF6282"/>
    <property type="match status" value="1"/>
</dbReference>
<organism evidence="1 2">
    <name type="scientific">Legionella erythra</name>
    <dbReference type="NCBI Taxonomy" id="448"/>
    <lineage>
        <taxon>Bacteria</taxon>
        <taxon>Pseudomonadati</taxon>
        <taxon>Pseudomonadota</taxon>
        <taxon>Gammaproteobacteria</taxon>
        <taxon>Legionellales</taxon>
        <taxon>Legionellaceae</taxon>
        <taxon>Legionella</taxon>
    </lineage>
</organism>
<dbReference type="OrthoDB" id="9789440at2"/>
<dbReference type="RefSeq" id="WP_058526709.1">
    <property type="nucleotide sequence ID" value="NZ_CAAAHY010000016.1"/>
</dbReference>
<gene>
    <name evidence="1" type="ORF">Lery_1576</name>
</gene>
<accession>A0A0W0TQF8</accession>
<dbReference type="EMBL" id="LNYA01000024">
    <property type="protein sequence ID" value="KTC97737.1"/>
    <property type="molecule type" value="Genomic_DNA"/>
</dbReference>
<reference evidence="1 2" key="1">
    <citation type="submission" date="2015-11" db="EMBL/GenBank/DDBJ databases">
        <title>Genomic analysis of 38 Legionella species identifies large and diverse effector repertoires.</title>
        <authorList>
            <person name="Burstein D."/>
            <person name="Amaro F."/>
            <person name="Zusman T."/>
            <person name="Lifshitz Z."/>
            <person name="Cohen O."/>
            <person name="Gilbert J.A."/>
            <person name="Pupko T."/>
            <person name="Shuman H.A."/>
            <person name="Segal G."/>
        </authorList>
    </citation>
    <scope>NUCLEOTIDE SEQUENCE [LARGE SCALE GENOMIC DNA]</scope>
    <source>
        <strain evidence="1 2">SE-32A-C8</strain>
    </source>
</reference>
<protein>
    <recommendedName>
        <fullName evidence="3">Amidohydrolase</fullName>
    </recommendedName>
</protein>
<dbReference type="STRING" id="448.Lery_1576"/>
<dbReference type="Proteomes" id="UP000054773">
    <property type="component" value="Unassembled WGS sequence"/>
</dbReference>
<evidence type="ECO:0008006" key="3">
    <source>
        <dbReference type="Google" id="ProtNLM"/>
    </source>
</evidence>
<evidence type="ECO:0000313" key="2">
    <source>
        <dbReference type="Proteomes" id="UP000054773"/>
    </source>
</evidence>
<dbReference type="InterPro" id="IPR046249">
    <property type="entry name" value="DUF6282"/>
</dbReference>
<dbReference type="InterPro" id="IPR016797">
    <property type="entry name" value="UCP021898"/>
</dbReference>
<comment type="caution">
    <text evidence="1">The sequence shown here is derived from an EMBL/GenBank/DDBJ whole genome shotgun (WGS) entry which is preliminary data.</text>
</comment>
<dbReference type="PATRIC" id="fig|448.7.peg.1644"/>